<comment type="caution">
    <text evidence="1">The sequence shown here is derived from an EMBL/GenBank/DDBJ whole genome shotgun (WGS) entry which is preliminary data.</text>
</comment>
<reference evidence="1 2" key="1">
    <citation type="submission" date="2024-06" db="EMBL/GenBank/DDBJ databases">
        <authorList>
            <person name="Kaempfer P."/>
            <person name="Viver T."/>
        </authorList>
    </citation>
    <scope>NUCLEOTIDE SEQUENCE [LARGE SCALE GENOMIC DNA]</scope>
    <source>
        <strain evidence="1 2">ST-64</strain>
    </source>
</reference>
<sequence>MCAALAIFAPLSATSQTPTVMRKLPAMQRPADATRAPPARDEFVGKEYVAGVWSVDSKGTDYGPWQPVGSTKLAVQFAPADASGVMHGFVVGKPILFLGRKVGATEFRGIWMETAGPANANPTGRWGLARAAVGIAGKSIQIALSMGYRKPVPNSAGPGFPGRTLSGRYYLNEGPSTSMPSRSRVQMAWDKLVAAPGPFPTMHGVYPDAKIDAAIEAWTRDDKLSASWGRTTTVDPCAAKCMGREPVRIGFDVAQLIASGTGTSEIYGRVVVAPKVVEAGKPAQAIRDAQNRAQIDLISIRREDARSIRGDDRFMMVSAPPPSTLKCRNTRFTARYILPPGVWTDPLRDIDTGLAGTLSDRDLTRKGDDRFKLNRILPVKKSIVAIDKAKKDILAQDASVDFCFEESVVAMDTAKGEWGGYIFFKIHAF</sequence>
<dbReference type="RefSeq" id="WP_408078913.1">
    <property type="nucleotide sequence ID" value="NZ_JBELQC010000002.1"/>
</dbReference>
<organism evidence="1 2">
    <name type="scientific">Sphingomonas plantiphila</name>
    <dbReference type="NCBI Taxonomy" id="3163295"/>
    <lineage>
        <taxon>Bacteria</taxon>
        <taxon>Pseudomonadati</taxon>
        <taxon>Pseudomonadota</taxon>
        <taxon>Alphaproteobacteria</taxon>
        <taxon>Sphingomonadales</taxon>
        <taxon>Sphingomonadaceae</taxon>
        <taxon>Sphingomonas</taxon>
    </lineage>
</organism>
<dbReference type="Proteomes" id="UP001629244">
    <property type="component" value="Unassembled WGS sequence"/>
</dbReference>
<accession>A0ABW8YP75</accession>
<dbReference type="EMBL" id="JBELQC010000002">
    <property type="protein sequence ID" value="MFL9841834.1"/>
    <property type="molecule type" value="Genomic_DNA"/>
</dbReference>
<name>A0ABW8YP75_9SPHN</name>
<evidence type="ECO:0000313" key="2">
    <source>
        <dbReference type="Proteomes" id="UP001629244"/>
    </source>
</evidence>
<evidence type="ECO:0000313" key="1">
    <source>
        <dbReference type="EMBL" id="MFL9841834.1"/>
    </source>
</evidence>
<gene>
    <name evidence="1" type="ORF">ABS767_12740</name>
</gene>
<keyword evidence="2" id="KW-1185">Reference proteome</keyword>
<proteinExistence type="predicted"/>
<protein>
    <submittedName>
        <fullName evidence="1">Uncharacterized protein</fullName>
    </submittedName>
</protein>